<feature type="active site" description="Tele-phosphohistidine intermediate" evidence="18">
    <location>
        <position position="181"/>
    </location>
</feature>
<evidence type="ECO:0000256" key="9">
    <source>
        <dbReference type="ARBA" id="ARBA00022490"/>
    </source>
</evidence>
<organism evidence="24 25">
    <name type="scientific">Sulfobacillus benefaciens</name>
    <dbReference type="NCBI Taxonomy" id="453960"/>
    <lineage>
        <taxon>Bacteria</taxon>
        <taxon>Bacillati</taxon>
        <taxon>Bacillota</taxon>
        <taxon>Clostridia</taxon>
        <taxon>Eubacteriales</taxon>
        <taxon>Clostridiales Family XVII. Incertae Sedis</taxon>
        <taxon>Sulfobacillus</taxon>
    </lineage>
</organism>
<keyword evidence="11 17" id="KW-0808">Transferase</keyword>
<dbReference type="Pfam" id="PF05524">
    <property type="entry name" value="PEP-utilisers_N"/>
    <property type="match status" value="1"/>
</dbReference>
<accession>A0A2T2XDF4</accession>
<comment type="similarity">
    <text evidence="5 17">Belongs to the PEP-utilizing enzyme family.</text>
</comment>
<evidence type="ECO:0000313" key="24">
    <source>
        <dbReference type="EMBL" id="PSR32554.1"/>
    </source>
</evidence>
<dbReference type="PRINTS" id="PR01736">
    <property type="entry name" value="PHPHTRNFRASE"/>
</dbReference>
<evidence type="ECO:0000256" key="13">
    <source>
        <dbReference type="ARBA" id="ARBA00022723"/>
    </source>
</evidence>
<feature type="binding site" evidence="19">
    <location>
        <position position="443"/>
    </location>
    <ligand>
        <name>phosphoenolpyruvate</name>
        <dbReference type="ChEBI" id="CHEBI:58702"/>
    </ligand>
</feature>
<keyword evidence="24" id="KW-0670">Pyruvate</keyword>
<keyword evidence="14 17" id="KW-0418">Kinase</keyword>
<dbReference type="Pfam" id="PF00391">
    <property type="entry name" value="PEP-utilizers"/>
    <property type="match status" value="1"/>
</dbReference>
<dbReference type="InterPro" id="IPR036637">
    <property type="entry name" value="Phosphohistidine_dom_sf"/>
</dbReference>
<feature type="binding site" evidence="19">
    <location>
        <position position="278"/>
    </location>
    <ligand>
        <name>phosphoenolpyruvate</name>
        <dbReference type="ChEBI" id="CHEBI:58702"/>
    </ligand>
</feature>
<dbReference type="PANTHER" id="PTHR46244:SF3">
    <property type="entry name" value="PHOSPHOENOLPYRUVATE-PROTEIN PHOSPHOTRANSFERASE"/>
    <property type="match status" value="1"/>
</dbReference>
<comment type="cofactor">
    <cofactor evidence="2 17 20">
        <name>Mg(2+)</name>
        <dbReference type="ChEBI" id="CHEBI:18420"/>
    </cofactor>
</comment>
<keyword evidence="13 17" id="KW-0479">Metal-binding</keyword>
<dbReference type="InterPro" id="IPR008279">
    <property type="entry name" value="PEP-util_enz_mobile_dom"/>
</dbReference>
<evidence type="ECO:0000256" key="12">
    <source>
        <dbReference type="ARBA" id="ARBA00022683"/>
    </source>
</evidence>
<feature type="binding site" evidence="20">
    <location>
        <position position="409"/>
    </location>
    <ligand>
        <name>Mg(2+)</name>
        <dbReference type="ChEBI" id="CHEBI:18420"/>
    </ligand>
</feature>
<dbReference type="InterPro" id="IPR050499">
    <property type="entry name" value="PEP-utilizing_PTS_enzyme"/>
</dbReference>
<dbReference type="PIRSF" id="PIRSF000732">
    <property type="entry name" value="PTS_enzyme_I"/>
    <property type="match status" value="1"/>
</dbReference>
<feature type="domain" description="PEP-utilising enzyme mobile" evidence="21">
    <location>
        <begin position="146"/>
        <end position="216"/>
    </location>
</feature>
<dbReference type="GO" id="GO:0046872">
    <property type="term" value="F:metal ion binding"/>
    <property type="evidence" value="ECO:0007669"/>
    <property type="project" value="UniProtKB-KW"/>
</dbReference>
<evidence type="ECO:0000313" key="25">
    <source>
        <dbReference type="Proteomes" id="UP000242972"/>
    </source>
</evidence>
<feature type="domain" description="PEP-utilising enzyme C-terminal" evidence="22">
    <location>
        <begin position="237"/>
        <end position="517"/>
    </location>
</feature>
<dbReference type="GO" id="GO:0016301">
    <property type="term" value="F:kinase activity"/>
    <property type="evidence" value="ECO:0007669"/>
    <property type="project" value="UniProtKB-KW"/>
</dbReference>
<evidence type="ECO:0000256" key="20">
    <source>
        <dbReference type="PIRSR" id="PIRSR000732-3"/>
    </source>
</evidence>
<evidence type="ECO:0000256" key="15">
    <source>
        <dbReference type="ARBA" id="ARBA00022842"/>
    </source>
</evidence>
<dbReference type="InterPro" id="IPR006318">
    <property type="entry name" value="PTS_EI-like"/>
</dbReference>
<evidence type="ECO:0000256" key="7">
    <source>
        <dbReference type="ARBA" id="ARBA00016544"/>
    </source>
</evidence>
<dbReference type="InterPro" id="IPR008731">
    <property type="entry name" value="PTS_EIN"/>
</dbReference>
<name>A0A2T2XDF4_9FIRM</name>
<comment type="catalytic activity">
    <reaction evidence="1 17">
        <text>L-histidyl-[protein] + phosphoenolpyruvate = N(pros)-phospho-L-histidyl-[protein] + pyruvate</text>
        <dbReference type="Rhea" id="RHEA:23880"/>
        <dbReference type="Rhea" id="RHEA-COMP:9745"/>
        <dbReference type="Rhea" id="RHEA-COMP:9746"/>
        <dbReference type="ChEBI" id="CHEBI:15361"/>
        <dbReference type="ChEBI" id="CHEBI:29979"/>
        <dbReference type="ChEBI" id="CHEBI:58702"/>
        <dbReference type="ChEBI" id="CHEBI:64837"/>
        <dbReference type="EC" id="2.7.3.9"/>
    </reaction>
</comment>
<proteinExistence type="inferred from homology"/>
<comment type="function">
    <text evidence="3 17">General (non sugar-specific) component of the phosphoenolpyruvate-dependent sugar phosphotransferase system (sugar PTS). This major carbohydrate active-transport system catalyzes the phosphorylation of incoming sugar substrates concomitantly with their translocation across the cell membrane. Enzyme I transfers the phosphoryl group from phosphoenolpyruvate (PEP) to the phosphoryl carrier protein (HPr).</text>
</comment>
<dbReference type="PANTHER" id="PTHR46244">
    <property type="entry name" value="PHOSPHOENOLPYRUVATE-PROTEIN PHOSPHOTRANSFERASE"/>
    <property type="match status" value="1"/>
</dbReference>
<dbReference type="InterPro" id="IPR000121">
    <property type="entry name" value="PEP_util_C"/>
</dbReference>
<evidence type="ECO:0000256" key="19">
    <source>
        <dbReference type="PIRSR" id="PIRSR000732-2"/>
    </source>
</evidence>
<gene>
    <name evidence="24" type="primary">ptsP</name>
    <name evidence="24" type="ORF">C7B46_13875</name>
</gene>
<dbReference type="EMBL" id="PXYW01000037">
    <property type="protein sequence ID" value="PSR32554.1"/>
    <property type="molecule type" value="Genomic_DNA"/>
</dbReference>
<dbReference type="GO" id="GO:0005737">
    <property type="term" value="C:cytoplasm"/>
    <property type="evidence" value="ECO:0007669"/>
    <property type="project" value="UniProtKB-SubCell"/>
</dbReference>
<feature type="binding site" evidence="19">
    <location>
        <begin position="432"/>
        <end position="433"/>
    </location>
    <ligand>
        <name>phosphoenolpyruvate</name>
        <dbReference type="ChEBI" id="CHEBI:58702"/>
    </ligand>
</feature>
<dbReference type="Gene3D" id="1.10.274.10">
    <property type="entry name" value="PtsI, HPr-binding domain"/>
    <property type="match status" value="1"/>
</dbReference>
<dbReference type="SUPFAM" id="SSF52009">
    <property type="entry name" value="Phosphohistidine domain"/>
    <property type="match status" value="1"/>
</dbReference>
<keyword evidence="15 17" id="KW-0460">Magnesium</keyword>
<dbReference type="GO" id="GO:0009401">
    <property type="term" value="P:phosphoenolpyruvate-dependent sugar phosphotransferase system"/>
    <property type="evidence" value="ECO:0007669"/>
    <property type="project" value="UniProtKB-KW"/>
</dbReference>
<dbReference type="Gene3D" id="3.20.20.60">
    <property type="entry name" value="Phosphoenolpyruvate-binding domains"/>
    <property type="match status" value="1"/>
</dbReference>
<dbReference type="InterPro" id="IPR015813">
    <property type="entry name" value="Pyrv/PenolPyrv_kinase-like_dom"/>
</dbReference>
<keyword evidence="10 17" id="KW-0762">Sugar transport</keyword>
<protein>
    <recommendedName>
        <fullName evidence="7 17">Phosphoenolpyruvate-protein phosphotransferase</fullName>
        <ecNumber evidence="6 17">2.7.3.9</ecNumber>
    </recommendedName>
    <alternativeName>
        <fullName evidence="16 17">Phosphotransferase system, enzyme I</fullName>
    </alternativeName>
</protein>
<dbReference type="InterPro" id="IPR024692">
    <property type="entry name" value="PTS_EI"/>
</dbReference>
<comment type="subcellular location">
    <subcellularLocation>
        <location evidence="4 17">Cytoplasm</location>
    </subcellularLocation>
</comment>
<dbReference type="Gene3D" id="3.50.30.10">
    <property type="entry name" value="Phosphohistidine domain"/>
    <property type="match status" value="1"/>
</dbReference>
<sequence length="536" mass="58720">MVIVKLVGLAASPGTVQGRVLWMNRTSKDPSSPFETLSLTTLRERSLRTLEDLKLASDSPILRDVLQAQLLMAEDPLLWDAIAERLATGIPLTDAIRQSIDMIAEQFSKMDDPYIAGRADDIRDVGQHILAQCESTPPAQLWPATEPRILVSDTLFPSDTAKIDLTRVSAIVLSQGSLTSHVTILARSLQIPAVIAGDIRRWLHDDDVITVDGFHGIVTDEPPRPSVATAPPSRSAPIVHHMVYTKDGIAIRVEANVGSIKDAQEAKFYGADGIGLLRTEFFFGGDHFPSEDEQYAMLRAIAQEAPKSHPITVRAADIGGDKPLSYMDLPNDPNPFLGTRALRLLDRYPDLYLHQLRAVLRVSQEFPIRLMFPMIATIDDWFRCEAELQRALVSLNMPSCPIPVGIMVEVPSAVFLAPELARHAQFFSVGTNDLIQYLFAADRSVSALGSYYRPGDPALVRALRQIFNAATNAAIPVGLCGEMAGDTEYTALLLALGLREFSVSAPLVPVLKSLITTLAIADCQISYREMLEPHSA</sequence>
<evidence type="ECO:0000256" key="3">
    <source>
        <dbReference type="ARBA" id="ARBA00002728"/>
    </source>
</evidence>
<evidence type="ECO:0000256" key="17">
    <source>
        <dbReference type="PIRNR" id="PIRNR000732"/>
    </source>
</evidence>
<keyword evidence="9 17" id="KW-0963">Cytoplasm</keyword>
<dbReference type="Proteomes" id="UP000242972">
    <property type="component" value="Unassembled WGS sequence"/>
</dbReference>
<evidence type="ECO:0000256" key="14">
    <source>
        <dbReference type="ARBA" id="ARBA00022777"/>
    </source>
</evidence>
<reference evidence="24 25" key="1">
    <citation type="journal article" date="2014" name="BMC Genomics">
        <title>Comparison of environmental and isolate Sulfobacillus genomes reveals diverse carbon, sulfur, nitrogen, and hydrogen metabolisms.</title>
        <authorList>
            <person name="Justice N.B."/>
            <person name="Norman A."/>
            <person name="Brown C.T."/>
            <person name="Singh A."/>
            <person name="Thomas B.C."/>
            <person name="Banfield J.F."/>
        </authorList>
    </citation>
    <scope>NUCLEOTIDE SEQUENCE [LARGE SCALE GENOMIC DNA]</scope>
    <source>
        <strain evidence="24">AMDSBA4</strain>
    </source>
</reference>
<dbReference type="NCBIfam" id="TIGR01417">
    <property type="entry name" value="PTS_I_fam"/>
    <property type="match status" value="1"/>
</dbReference>
<feature type="binding site" evidence="19">
    <location>
        <position position="314"/>
    </location>
    <ligand>
        <name>phosphoenolpyruvate</name>
        <dbReference type="ChEBI" id="CHEBI:58702"/>
    </ligand>
</feature>
<evidence type="ECO:0000256" key="10">
    <source>
        <dbReference type="ARBA" id="ARBA00022597"/>
    </source>
</evidence>
<feature type="active site" description="Proton donor" evidence="18">
    <location>
        <position position="480"/>
    </location>
</feature>
<keyword evidence="8 17" id="KW-0813">Transport</keyword>
<evidence type="ECO:0000256" key="1">
    <source>
        <dbReference type="ARBA" id="ARBA00000683"/>
    </source>
</evidence>
<dbReference type="Pfam" id="PF02896">
    <property type="entry name" value="PEP-utilizers_C"/>
    <property type="match status" value="1"/>
</dbReference>
<evidence type="ECO:0000259" key="23">
    <source>
        <dbReference type="Pfam" id="PF05524"/>
    </source>
</evidence>
<dbReference type="InterPro" id="IPR036618">
    <property type="entry name" value="PtsI_HPr-bd_sf"/>
</dbReference>
<evidence type="ECO:0000256" key="6">
    <source>
        <dbReference type="ARBA" id="ARBA00012232"/>
    </source>
</evidence>
<dbReference type="InterPro" id="IPR040442">
    <property type="entry name" value="Pyrv_kinase-like_dom_sf"/>
</dbReference>
<comment type="caution">
    <text evidence="24">The sequence shown here is derived from an EMBL/GenBank/DDBJ whole genome shotgun (WGS) entry which is preliminary data.</text>
</comment>
<feature type="domain" description="Phosphotransferase system enzyme I N-terminal" evidence="23">
    <location>
        <begin position="8"/>
        <end position="118"/>
    </location>
</feature>
<dbReference type="EC" id="2.7.3.9" evidence="6 17"/>
<dbReference type="InterPro" id="IPR023151">
    <property type="entry name" value="PEP_util_CS"/>
</dbReference>
<dbReference type="SUPFAM" id="SSF51621">
    <property type="entry name" value="Phosphoenolpyruvate/pyruvate domain"/>
    <property type="match status" value="1"/>
</dbReference>
<dbReference type="AlphaFoldDB" id="A0A2T2XDF4"/>
<feature type="binding site" evidence="20">
    <location>
        <position position="433"/>
    </location>
    <ligand>
        <name>Mg(2+)</name>
        <dbReference type="ChEBI" id="CHEBI:18420"/>
    </ligand>
</feature>
<keyword evidence="12 17" id="KW-0598">Phosphotransferase system</keyword>
<evidence type="ECO:0000256" key="18">
    <source>
        <dbReference type="PIRSR" id="PIRSR000732-1"/>
    </source>
</evidence>
<evidence type="ECO:0000259" key="21">
    <source>
        <dbReference type="Pfam" id="PF00391"/>
    </source>
</evidence>
<dbReference type="PROSITE" id="PS00742">
    <property type="entry name" value="PEP_ENZYMES_2"/>
    <property type="match status" value="1"/>
</dbReference>
<evidence type="ECO:0000256" key="11">
    <source>
        <dbReference type="ARBA" id="ARBA00022679"/>
    </source>
</evidence>
<evidence type="ECO:0000256" key="8">
    <source>
        <dbReference type="ARBA" id="ARBA00022448"/>
    </source>
</evidence>
<evidence type="ECO:0000256" key="5">
    <source>
        <dbReference type="ARBA" id="ARBA00007837"/>
    </source>
</evidence>
<evidence type="ECO:0000256" key="4">
    <source>
        <dbReference type="ARBA" id="ARBA00004496"/>
    </source>
</evidence>
<evidence type="ECO:0000259" key="22">
    <source>
        <dbReference type="Pfam" id="PF02896"/>
    </source>
</evidence>
<evidence type="ECO:0000256" key="16">
    <source>
        <dbReference type="ARBA" id="ARBA00033235"/>
    </source>
</evidence>
<dbReference type="GO" id="GO:0008965">
    <property type="term" value="F:phosphoenolpyruvate-protein phosphotransferase activity"/>
    <property type="evidence" value="ECO:0007669"/>
    <property type="project" value="UniProtKB-EC"/>
</dbReference>
<evidence type="ECO:0000256" key="2">
    <source>
        <dbReference type="ARBA" id="ARBA00001946"/>
    </source>
</evidence>